<dbReference type="FunFam" id="1.10.520.10:FF:000010">
    <property type="entry name" value="Peroxidase"/>
    <property type="match status" value="1"/>
</dbReference>
<evidence type="ECO:0000256" key="6">
    <source>
        <dbReference type="ARBA" id="ARBA00022723"/>
    </source>
</evidence>
<evidence type="ECO:0000256" key="12">
    <source>
        <dbReference type="ARBA" id="ARBA00023157"/>
    </source>
</evidence>
<dbReference type="Gene3D" id="1.10.420.10">
    <property type="entry name" value="Peroxidase, domain 2"/>
    <property type="match status" value="1"/>
</dbReference>
<feature type="binding site" evidence="21">
    <location>
        <begin position="279"/>
        <end position="286"/>
    </location>
    <ligand>
        <name>ATP</name>
        <dbReference type="ChEBI" id="CHEBI:30616"/>
    </ligand>
</feature>
<evidence type="ECO:0000256" key="7">
    <source>
        <dbReference type="ARBA" id="ARBA00022741"/>
    </source>
</evidence>
<accession>A0AAD2DJN0</accession>
<dbReference type="GO" id="GO:0006979">
    <property type="term" value="P:response to oxidative stress"/>
    <property type="evidence" value="ECO:0007669"/>
    <property type="project" value="InterPro"/>
</dbReference>
<keyword evidence="9 21" id="KW-0067">ATP-binding</keyword>
<feature type="site" description="Transition state stabilizer" evidence="19">
    <location>
        <position position="803"/>
    </location>
</feature>
<evidence type="ECO:0000256" key="22">
    <source>
        <dbReference type="RuleBase" id="RU004241"/>
    </source>
</evidence>
<evidence type="ECO:0000259" key="26">
    <source>
        <dbReference type="PROSITE" id="PS50873"/>
    </source>
</evidence>
<evidence type="ECO:0000256" key="2">
    <source>
        <dbReference type="ARBA" id="ARBA00012313"/>
    </source>
</evidence>
<dbReference type="GO" id="GO:0020037">
    <property type="term" value="F:heme binding"/>
    <property type="evidence" value="ECO:0007669"/>
    <property type="project" value="InterPro"/>
</dbReference>
<feature type="region of interest" description="Disordered" evidence="24">
    <location>
        <begin position="81"/>
        <end position="115"/>
    </location>
</feature>
<feature type="domain" description="Kinesin motor" evidence="25">
    <location>
        <begin position="190"/>
        <end position="513"/>
    </location>
</feature>
<dbReference type="PANTHER" id="PTHR47971">
    <property type="entry name" value="KINESIN-RELATED PROTEIN 6"/>
    <property type="match status" value="1"/>
</dbReference>
<dbReference type="PROSITE" id="PS00411">
    <property type="entry name" value="KINESIN_MOTOR_1"/>
    <property type="match status" value="1"/>
</dbReference>
<protein>
    <recommendedName>
        <fullName evidence="2">peroxidase</fullName>
        <ecNumber evidence="2">1.11.1.7</ecNumber>
    </recommendedName>
</protein>
<keyword evidence="4" id="KW-0349">Heme</keyword>
<feature type="binding site" evidence="18">
    <location>
        <position position="811"/>
    </location>
    <ligand>
        <name>Ca(2+)</name>
        <dbReference type="ChEBI" id="CHEBI:29108"/>
        <label>1</label>
    </ligand>
</feature>
<dbReference type="InterPro" id="IPR001752">
    <property type="entry name" value="Kinesin_motor_dom"/>
</dbReference>
<dbReference type="PRINTS" id="PR00461">
    <property type="entry name" value="PLPEROXIDASE"/>
</dbReference>
<feature type="coiled-coil region" evidence="23">
    <location>
        <begin position="625"/>
        <end position="656"/>
    </location>
</feature>
<feature type="disulfide bond" evidence="20">
    <location>
        <begin position="776"/>
        <end position="855"/>
    </location>
</feature>
<comment type="cofactor">
    <cofactor evidence="18">
        <name>Ca(2+)</name>
        <dbReference type="ChEBI" id="CHEBI:29108"/>
    </cofactor>
    <text evidence="18">Binds 2 calcium ions per subunit.</text>
</comment>
<feature type="binding site" evidence="18">
    <location>
        <position position="808"/>
    </location>
    <ligand>
        <name>Ca(2+)</name>
        <dbReference type="ChEBI" id="CHEBI:29108"/>
        <label>1</label>
    </ligand>
</feature>
<dbReference type="InterPro" id="IPR027417">
    <property type="entry name" value="P-loop_NTPase"/>
</dbReference>
<dbReference type="Gene3D" id="3.40.850.10">
    <property type="entry name" value="Kinesin motor domain"/>
    <property type="match status" value="1"/>
</dbReference>
<dbReference type="PRINTS" id="PR00458">
    <property type="entry name" value="PEROXIDASE"/>
</dbReference>
<dbReference type="GO" id="GO:0008017">
    <property type="term" value="F:microtubule binding"/>
    <property type="evidence" value="ECO:0007669"/>
    <property type="project" value="InterPro"/>
</dbReference>
<dbReference type="GO" id="GO:0003777">
    <property type="term" value="F:microtubule motor activity"/>
    <property type="evidence" value="ECO:0007669"/>
    <property type="project" value="InterPro"/>
</dbReference>
<dbReference type="Gene3D" id="1.10.520.10">
    <property type="match status" value="1"/>
</dbReference>
<dbReference type="InterPro" id="IPR036961">
    <property type="entry name" value="Kinesin_motor_dom_sf"/>
</dbReference>
<keyword evidence="13 21" id="KW-0505">Motor protein</keyword>
<dbReference type="PANTHER" id="PTHR47971:SF9">
    <property type="entry name" value="KINESIN-LIKE PROTEIN KIN-13B"/>
    <property type="match status" value="1"/>
</dbReference>
<dbReference type="FunFam" id="3.40.850.10:FF:000012">
    <property type="entry name" value="Kinesin-like protein"/>
    <property type="match status" value="1"/>
</dbReference>
<name>A0AAD2DJN0_9LAMI</name>
<gene>
    <name evidence="27" type="ORF">FPE_LOCUS1237</name>
</gene>
<evidence type="ECO:0000256" key="8">
    <source>
        <dbReference type="ARBA" id="ARBA00022837"/>
    </source>
</evidence>
<keyword evidence="8 18" id="KW-0106">Calcium</keyword>
<keyword evidence="14" id="KW-0325">Glycoprotein</keyword>
<evidence type="ECO:0000256" key="10">
    <source>
        <dbReference type="ARBA" id="ARBA00023002"/>
    </source>
</evidence>
<dbReference type="AlphaFoldDB" id="A0AAD2DJN0"/>
<keyword evidence="5" id="KW-0493">Microtubule</keyword>
<keyword evidence="12 20" id="KW-1015">Disulfide bond</keyword>
<feature type="compositionally biased region" description="Polar residues" evidence="24">
    <location>
        <begin position="92"/>
        <end position="101"/>
    </location>
</feature>
<dbReference type="Pfam" id="PF00141">
    <property type="entry name" value="peroxidase"/>
    <property type="match status" value="1"/>
</dbReference>
<keyword evidence="6 18" id="KW-0479">Metal-binding</keyword>
<dbReference type="PROSITE" id="PS50067">
    <property type="entry name" value="KINESIN_MOTOR_2"/>
    <property type="match status" value="1"/>
</dbReference>
<evidence type="ECO:0000256" key="16">
    <source>
        <dbReference type="PIRSR" id="PIRSR600823-1"/>
    </source>
</evidence>
<comment type="similarity">
    <text evidence="22">Belongs to the peroxidase family.</text>
</comment>
<keyword evidence="11 18" id="KW-0408">Iron</keyword>
<dbReference type="GO" id="GO:0007018">
    <property type="term" value="P:microtubule-based movement"/>
    <property type="evidence" value="ECO:0007669"/>
    <property type="project" value="InterPro"/>
</dbReference>
<dbReference type="InterPro" id="IPR010255">
    <property type="entry name" value="Haem_peroxidase_sf"/>
</dbReference>
<feature type="active site" description="Proton acceptor" evidence="16">
    <location>
        <position position="807"/>
    </location>
</feature>
<dbReference type="GO" id="GO:0046872">
    <property type="term" value="F:metal ion binding"/>
    <property type="evidence" value="ECO:0007669"/>
    <property type="project" value="UniProtKB-KW"/>
</dbReference>
<feature type="binding site" evidence="17">
    <location>
        <position position="903"/>
    </location>
    <ligand>
        <name>substrate</name>
    </ligand>
</feature>
<evidence type="ECO:0000256" key="15">
    <source>
        <dbReference type="ARBA" id="ARBA00061030"/>
    </source>
</evidence>
<evidence type="ECO:0000256" key="4">
    <source>
        <dbReference type="ARBA" id="ARBA00022617"/>
    </source>
</evidence>
<proteinExistence type="inferred from homology"/>
<feature type="region of interest" description="Disordered" evidence="24">
    <location>
        <begin position="976"/>
        <end position="999"/>
    </location>
</feature>
<feature type="binding site" evidence="18">
    <location>
        <position position="829"/>
    </location>
    <ligand>
        <name>Ca(2+)</name>
        <dbReference type="ChEBI" id="CHEBI:29108"/>
        <label>1</label>
    </ligand>
</feature>
<feature type="binding site" evidence="18">
    <location>
        <position position="815"/>
    </location>
    <ligand>
        <name>Ca(2+)</name>
        <dbReference type="ChEBI" id="CHEBI:29108"/>
        <label>1</label>
    </ligand>
</feature>
<keyword evidence="10" id="KW-0560">Oxidoreductase</keyword>
<evidence type="ECO:0000256" key="13">
    <source>
        <dbReference type="ARBA" id="ARBA00023175"/>
    </source>
</evidence>
<dbReference type="InterPro" id="IPR033905">
    <property type="entry name" value="Secretory_peroxidase"/>
</dbReference>
<feature type="disulfide bond" evidence="20">
    <location>
        <begin position="809"/>
        <end position="814"/>
    </location>
</feature>
<feature type="region of interest" description="Disordered" evidence="24">
    <location>
        <begin position="517"/>
        <end position="560"/>
    </location>
</feature>
<dbReference type="InterPro" id="IPR000823">
    <property type="entry name" value="Peroxidase_pln"/>
</dbReference>
<reference evidence="27" key="1">
    <citation type="submission" date="2023-05" db="EMBL/GenBank/DDBJ databases">
        <authorList>
            <person name="Huff M."/>
        </authorList>
    </citation>
    <scope>NUCLEOTIDE SEQUENCE</scope>
</reference>
<evidence type="ECO:0000256" key="1">
    <source>
        <dbReference type="ARBA" id="ARBA00000189"/>
    </source>
</evidence>
<evidence type="ECO:0000256" key="24">
    <source>
        <dbReference type="SAM" id="MobiDB-lite"/>
    </source>
</evidence>
<evidence type="ECO:0000256" key="23">
    <source>
        <dbReference type="SAM" id="Coils"/>
    </source>
</evidence>
<organism evidence="27 28">
    <name type="scientific">Fraxinus pennsylvanica</name>
    <dbReference type="NCBI Taxonomy" id="56036"/>
    <lineage>
        <taxon>Eukaryota</taxon>
        <taxon>Viridiplantae</taxon>
        <taxon>Streptophyta</taxon>
        <taxon>Embryophyta</taxon>
        <taxon>Tracheophyta</taxon>
        <taxon>Spermatophyta</taxon>
        <taxon>Magnoliopsida</taxon>
        <taxon>eudicotyledons</taxon>
        <taxon>Gunneridae</taxon>
        <taxon>Pentapetalae</taxon>
        <taxon>asterids</taxon>
        <taxon>lamiids</taxon>
        <taxon>Lamiales</taxon>
        <taxon>Oleaceae</taxon>
        <taxon>Oleeae</taxon>
        <taxon>Fraxinus</taxon>
    </lineage>
</organism>
<dbReference type="Proteomes" id="UP000834106">
    <property type="component" value="Chromosome 1"/>
</dbReference>
<evidence type="ECO:0000256" key="19">
    <source>
        <dbReference type="PIRSR" id="PIRSR600823-4"/>
    </source>
</evidence>
<dbReference type="FunFam" id="1.10.420.10:FF:000001">
    <property type="entry name" value="Peroxidase"/>
    <property type="match status" value="1"/>
</dbReference>
<dbReference type="EMBL" id="OU503036">
    <property type="protein sequence ID" value="CAI9753806.1"/>
    <property type="molecule type" value="Genomic_DNA"/>
</dbReference>
<dbReference type="GO" id="GO:0007019">
    <property type="term" value="P:microtubule depolymerization"/>
    <property type="evidence" value="ECO:0007669"/>
    <property type="project" value="TreeGrafter"/>
</dbReference>
<evidence type="ECO:0000256" key="3">
    <source>
        <dbReference type="ARBA" id="ARBA00022559"/>
    </source>
</evidence>
<evidence type="ECO:0000256" key="11">
    <source>
        <dbReference type="ARBA" id="ARBA00023004"/>
    </source>
</evidence>
<keyword evidence="23" id="KW-0175">Coiled coil</keyword>
<feature type="binding site" evidence="18">
    <location>
        <position position="1010"/>
    </location>
    <ligand>
        <name>Ca(2+)</name>
        <dbReference type="ChEBI" id="CHEBI:29108"/>
        <label>2</label>
    </ligand>
</feature>
<dbReference type="EC" id="1.11.1.7" evidence="2"/>
<comment type="catalytic activity">
    <reaction evidence="1">
        <text>2 a phenolic donor + H2O2 = 2 a phenolic radical donor + 2 H2O</text>
        <dbReference type="Rhea" id="RHEA:56136"/>
        <dbReference type="ChEBI" id="CHEBI:15377"/>
        <dbReference type="ChEBI" id="CHEBI:16240"/>
        <dbReference type="ChEBI" id="CHEBI:139520"/>
        <dbReference type="ChEBI" id="CHEBI:139521"/>
        <dbReference type="EC" id="1.11.1.7"/>
    </reaction>
</comment>
<dbReference type="InterPro" id="IPR002016">
    <property type="entry name" value="Haem_peroxidase"/>
</dbReference>
<feature type="disulfide bond" evidence="20">
    <location>
        <begin position="940"/>
        <end position="972"/>
    </location>
</feature>
<feature type="domain" description="Plant heme peroxidase family profile" evidence="26">
    <location>
        <begin position="766"/>
        <end position="1091"/>
    </location>
</feature>
<feature type="compositionally biased region" description="Low complexity" evidence="24">
    <location>
        <begin position="976"/>
        <end position="993"/>
    </location>
</feature>
<dbReference type="InterPro" id="IPR027640">
    <property type="entry name" value="Kinesin-like_fam"/>
</dbReference>
<dbReference type="GO" id="GO:0042744">
    <property type="term" value="P:hydrogen peroxide catabolic process"/>
    <property type="evidence" value="ECO:0007669"/>
    <property type="project" value="InterPro"/>
</dbReference>
<evidence type="ECO:0000256" key="21">
    <source>
        <dbReference type="PROSITE-ProRule" id="PRU00283"/>
    </source>
</evidence>
<dbReference type="GO" id="GO:0140825">
    <property type="term" value="F:lactoperoxidase activity"/>
    <property type="evidence" value="ECO:0007669"/>
    <property type="project" value="UniProtKB-EC"/>
</dbReference>
<evidence type="ECO:0000313" key="28">
    <source>
        <dbReference type="Proteomes" id="UP000834106"/>
    </source>
</evidence>
<feature type="compositionally biased region" description="Polar residues" evidence="24">
    <location>
        <begin position="524"/>
        <end position="539"/>
    </location>
</feature>
<sequence length="1091" mass="122277">MNAVGRQRSGASSTVHHQRQYSDNFLESSSNGRWLQSAGLQHLQSSNNAVPPLQDFGYYNGGGQDSRMYRSVQAQRTYSGGSDLFAEPLTPPVNSRPGSQRRNGEEQVSPIEYSPGLLDLHSLDTELLTEMPAPSLYNGTSMHFARGRSFDDSDPYLGNNKQNSKARGLQENNVMKSIAADNVKASNVAKIKVVVRKRPLNKKELSKNEEDIIETQSNSIVVHETKLKVDLTEYVEKHEFVFDAVLNEEVSNDEVYRETVEPIVPIIFQRTKATCFAYGQTGSGKTFTMKPLPLKASRDILRLMHHTYRNQGFQLFVSFFEIYGGKLYDLLSDRKKLCMREDGKQQVCIVGLQEYKVSDVETIKDLIEKGNATRSTGTTGANEESSRSHAILQLTIKRSTDGSETKPARVVGKLSFIDLAGSERGADTTDNDKQTRMEGAEINKSLLALKECIRALDNDQGHIPFRGSKLTEVLRDSFVGNSRTVMISCVSPNAGSCEHTLNTLRYADRVKSLSKGNNNKKDVFSSTSNLKESSTQPLSSVLPPASTFEDDTGDSWPEKTDREEYDEEFYEQEKPAWKQNSKVESYPFSNVDDKMRRANNQSKWKEPLKSDMKYLNSDDDLNSLLKEEEDLVNAHRRQVEETMDIVREEMNLLVEADQPGNQLDDYVTRLNTILSQKAAGILQLQNRLAHFQRRLKEHNVLVSSGKLSFLVFLLCVLFSLKNQHAETNKGSSRITDTSHSFLRAQSRNKVERKLPETHSYNSRQGSLRYDYYNESCPLAEKIVRTTIHELFNLRQNVAPALLRLLFHDCFVEGCDASVLLDAADGIPSEKDSPPNESLKGFDLIDIIKSNVEKACPRIVSCADIVVLAARESVLLAGGPFYPLYTGRRDSIVSFQEVATYELPTPQDNLSKTIEAFASRGFDQRETVSLLGAHSTGTIHCKFFFNRLYNFSGTQGPDPSIDTEFLNFLRSKCNRSHTSSSTLSISPSLSPSPSVERLSTASFNDPTMKMDYEGPGTGFGTVYYSSLLQGKGLLFVDQQLTAGEETENWVRAYASDISLFQRDFGLTMNKLSNLQVLTAPMGQVRLNCRKVN</sequence>
<dbReference type="InterPro" id="IPR019794">
    <property type="entry name" value="Peroxidases_AS"/>
</dbReference>
<keyword evidence="28" id="KW-1185">Reference proteome</keyword>
<dbReference type="Pfam" id="PF00225">
    <property type="entry name" value="Kinesin"/>
    <property type="match status" value="1"/>
</dbReference>
<evidence type="ECO:0000259" key="25">
    <source>
        <dbReference type="PROSITE" id="PS50067"/>
    </source>
</evidence>
<keyword evidence="3" id="KW-0575">Peroxidase</keyword>
<comment type="similarity">
    <text evidence="15">Belongs to the TRAFAC class myosin-kinesin ATPase superfamily. Kinesin family. KIN-13 subfamily.</text>
</comment>
<dbReference type="GO" id="GO:1903338">
    <property type="term" value="P:regulation of cell wall organization or biogenesis"/>
    <property type="evidence" value="ECO:0007669"/>
    <property type="project" value="UniProtKB-ARBA"/>
</dbReference>
<dbReference type="PROSITE" id="PS00436">
    <property type="entry name" value="PEROXIDASE_2"/>
    <property type="match status" value="1"/>
</dbReference>
<dbReference type="SUPFAM" id="SSF48113">
    <property type="entry name" value="Heme-dependent peroxidases"/>
    <property type="match status" value="1"/>
</dbReference>
<evidence type="ECO:0000256" key="18">
    <source>
        <dbReference type="PIRSR" id="PIRSR600823-3"/>
    </source>
</evidence>
<feature type="binding site" description="axial binding residue" evidence="18">
    <location>
        <position position="933"/>
    </location>
    <ligand>
        <name>heme b</name>
        <dbReference type="ChEBI" id="CHEBI:60344"/>
    </ligand>
    <ligandPart>
        <name>Fe</name>
        <dbReference type="ChEBI" id="CHEBI:18248"/>
    </ligandPart>
</feature>
<dbReference type="CDD" id="cd01367">
    <property type="entry name" value="KISc_KIF2_like"/>
    <property type="match status" value="1"/>
</dbReference>
<feature type="binding site" evidence="18">
    <location>
        <position position="817"/>
    </location>
    <ligand>
        <name>Ca(2+)</name>
        <dbReference type="ChEBI" id="CHEBI:29108"/>
        <label>1</label>
    </ligand>
</feature>
<evidence type="ECO:0000256" key="9">
    <source>
        <dbReference type="ARBA" id="ARBA00022840"/>
    </source>
</evidence>
<dbReference type="SMART" id="SM00129">
    <property type="entry name" value="KISc"/>
    <property type="match status" value="1"/>
</dbReference>
<keyword evidence="7 21" id="KW-0547">Nucleotide-binding</keyword>
<evidence type="ECO:0000256" key="17">
    <source>
        <dbReference type="PIRSR" id="PIRSR600823-2"/>
    </source>
</evidence>
<comment type="cofactor">
    <cofactor evidence="18">
        <name>heme b</name>
        <dbReference type="ChEBI" id="CHEBI:60344"/>
    </cofactor>
    <text evidence="18">Binds 1 heme b (iron(II)-protoporphyrin IX) group per subunit.</text>
</comment>
<dbReference type="PROSITE" id="PS50873">
    <property type="entry name" value="PEROXIDASE_4"/>
    <property type="match status" value="1"/>
</dbReference>
<evidence type="ECO:0000256" key="14">
    <source>
        <dbReference type="ARBA" id="ARBA00023180"/>
    </source>
</evidence>
<feature type="binding site" evidence="18">
    <location>
        <position position="813"/>
    </location>
    <ligand>
        <name>Ca(2+)</name>
        <dbReference type="ChEBI" id="CHEBI:29108"/>
        <label>1</label>
    </ligand>
</feature>
<feature type="disulfide bond" evidence="20">
    <location>
        <begin position="861"/>
        <end position="1087"/>
    </location>
</feature>
<dbReference type="GO" id="GO:0005874">
    <property type="term" value="C:microtubule"/>
    <property type="evidence" value="ECO:0007669"/>
    <property type="project" value="UniProtKB-KW"/>
</dbReference>
<dbReference type="InterPro" id="IPR019821">
    <property type="entry name" value="Kinesin_motor_CS"/>
</dbReference>
<dbReference type="CDD" id="cd00693">
    <property type="entry name" value="secretory_peroxidase"/>
    <property type="match status" value="1"/>
</dbReference>
<dbReference type="GO" id="GO:0005524">
    <property type="term" value="F:ATP binding"/>
    <property type="evidence" value="ECO:0007669"/>
    <property type="project" value="UniProtKB-UniRule"/>
</dbReference>
<evidence type="ECO:0000256" key="5">
    <source>
        <dbReference type="ARBA" id="ARBA00022701"/>
    </source>
</evidence>
<evidence type="ECO:0000256" key="20">
    <source>
        <dbReference type="PIRSR" id="PIRSR600823-5"/>
    </source>
</evidence>
<evidence type="ECO:0000313" key="27">
    <source>
        <dbReference type="EMBL" id="CAI9753806.1"/>
    </source>
</evidence>
<dbReference type="SUPFAM" id="SSF52540">
    <property type="entry name" value="P-loop containing nucleoside triphosphate hydrolases"/>
    <property type="match status" value="1"/>
</dbReference>